<feature type="region of interest" description="Disordered" evidence="2">
    <location>
        <begin position="76"/>
        <end position="154"/>
    </location>
</feature>
<feature type="region of interest" description="Disordered" evidence="2">
    <location>
        <begin position="1"/>
        <end position="30"/>
    </location>
</feature>
<organism evidence="4 5">
    <name type="scientific">Letharia columbiana</name>
    <dbReference type="NCBI Taxonomy" id="112416"/>
    <lineage>
        <taxon>Eukaryota</taxon>
        <taxon>Fungi</taxon>
        <taxon>Dikarya</taxon>
        <taxon>Ascomycota</taxon>
        <taxon>Pezizomycotina</taxon>
        <taxon>Lecanoromycetes</taxon>
        <taxon>OSLEUM clade</taxon>
        <taxon>Lecanoromycetidae</taxon>
        <taxon>Lecanorales</taxon>
        <taxon>Lecanorineae</taxon>
        <taxon>Parmeliaceae</taxon>
        <taxon>Letharia</taxon>
    </lineage>
</organism>
<proteinExistence type="predicted"/>
<name>A0A8H6L7A8_9LECA</name>
<dbReference type="OrthoDB" id="2262349at2759"/>
<evidence type="ECO:0000256" key="2">
    <source>
        <dbReference type="SAM" id="MobiDB-lite"/>
    </source>
</evidence>
<dbReference type="InterPro" id="IPR036864">
    <property type="entry name" value="Zn2-C6_fun-type_DNA-bd_sf"/>
</dbReference>
<dbReference type="CDD" id="cd00067">
    <property type="entry name" value="GAL4"/>
    <property type="match status" value="1"/>
</dbReference>
<dbReference type="PANTHER" id="PTHR31644">
    <property type="entry name" value="TRANSCRIPTIONAL ACTIVATOR ARO80-RELATED"/>
    <property type="match status" value="1"/>
</dbReference>
<keyword evidence="1" id="KW-0539">Nucleus</keyword>
<protein>
    <recommendedName>
        <fullName evidence="3">Zn(2)-C6 fungal-type domain-containing protein</fullName>
    </recommendedName>
</protein>
<dbReference type="PROSITE" id="PS00463">
    <property type="entry name" value="ZN2_CY6_FUNGAL_1"/>
    <property type="match status" value="1"/>
</dbReference>
<dbReference type="EMBL" id="JACCJC010000010">
    <property type="protein sequence ID" value="KAF6238326.1"/>
    <property type="molecule type" value="Genomic_DNA"/>
</dbReference>
<dbReference type="InterPro" id="IPR052780">
    <property type="entry name" value="AAA_Catabolism_Regulators"/>
</dbReference>
<feature type="compositionally biased region" description="Polar residues" evidence="2">
    <location>
        <begin position="111"/>
        <end position="130"/>
    </location>
</feature>
<dbReference type="SUPFAM" id="SSF57701">
    <property type="entry name" value="Zn2/Cys6 DNA-binding domain"/>
    <property type="match status" value="1"/>
</dbReference>
<evidence type="ECO:0000259" key="3">
    <source>
        <dbReference type="PROSITE" id="PS50048"/>
    </source>
</evidence>
<dbReference type="GO" id="GO:0005634">
    <property type="term" value="C:nucleus"/>
    <property type="evidence" value="ECO:0007669"/>
    <property type="project" value="TreeGrafter"/>
</dbReference>
<evidence type="ECO:0000256" key="1">
    <source>
        <dbReference type="ARBA" id="ARBA00023242"/>
    </source>
</evidence>
<dbReference type="GO" id="GO:0045944">
    <property type="term" value="P:positive regulation of transcription by RNA polymerase II"/>
    <property type="evidence" value="ECO:0007669"/>
    <property type="project" value="TreeGrafter"/>
</dbReference>
<feature type="domain" description="Zn(2)-C6 fungal-type" evidence="3">
    <location>
        <begin position="38"/>
        <end position="74"/>
    </location>
</feature>
<evidence type="ECO:0000313" key="5">
    <source>
        <dbReference type="Proteomes" id="UP000578531"/>
    </source>
</evidence>
<evidence type="ECO:0000313" key="4">
    <source>
        <dbReference type="EMBL" id="KAF6238326.1"/>
    </source>
</evidence>
<dbReference type="Pfam" id="PF00172">
    <property type="entry name" value="Zn_clus"/>
    <property type="match status" value="1"/>
</dbReference>
<gene>
    <name evidence="4" type="ORF">HO173_003606</name>
</gene>
<dbReference type="GeneID" id="59285272"/>
<dbReference type="RefSeq" id="XP_037167633.1">
    <property type="nucleotide sequence ID" value="XM_037305531.1"/>
</dbReference>
<dbReference type="InterPro" id="IPR001138">
    <property type="entry name" value="Zn2Cys6_DnaBD"/>
</dbReference>
<accession>A0A8H6L7A8</accession>
<reference evidence="4 5" key="1">
    <citation type="journal article" date="2020" name="Genomics">
        <title>Complete, high-quality genomes from long-read metagenomic sequencing of two wolf lichen thalli reveals enigmatic genome architecture.</title>
        <authorList>
            <person name="McKenzie S.K."/>
            <person name="Walston R.F."/>
            <person name="Allen J.L."/>
        </authorList>
    </citation>
    <scope>NUCLEOTIDE SEQUENCE [LARGE SCALE GENOMIC DNA]</scope>
    <source>
        <strain evidence="4">WasteWater2</strain>
    </source>
</reference>
<dbReference type="CDD" id="cd12148">
    <property type="entry name" value="fungal_TF_MHR"/>
    <property type="match status" value="1"/>
</dbReference>
<keyword evidence="5" id="KW-1185">Reference proteome</keyword>
<dbReference type="AlphaFoldDB" id="A0A8H6L7A8"/>
<comment type="caution">
    <text evidence="4">The sequence shown here is derived from an EMBL/GenBank/DDBJ whole genome shotgun (WGS) entry which is preliminary data.</text>
</comment>
<dbReference type="SMART" id="SM00066">
    <property type="entry name" value="GAL4"/>
    <property type="match status" value="1"/>
</dbReference>
<dbReference type="GO" id="GO:0009074">
    <property type="term" value="P:aromatic amino acid family catabolic process"/>
    <property type="evidence" value="ECO:0007669"/>
    <property type="project" value="TreeGrafter"/>
</dbReference>
<dbReference type="PANTHER" id="PTHR31644:SF2">
    <property type="entry name" value="TRANSCRIPTIONAL ACTIVATOR ARO80-RELATED"/>
    <property type="match status" value="1"/>
</dbReference>
<dbReference type="PROSITE" id="PS50048">
    <property type="entry name" value="ZN2_CY6_FUNGAL_2"/>
    <property type="match status" value="1"/>
</dbReference>
<dbReference type="GO" id="GO:0008270">
    <property type="term" value="F:zinc ion binding"/>
    <property type="evidence" value="ECO:0007669"/>
    <property type="project" value="InterPro"/>
</dbReference>
<dbReference type="FunFam" id="4.10.240.10:FF:000012">
    <property type="entry name" value="C6 transcription factor"/>
    <property type="match status" value="1"/>
</dbReference>
<sequence length="963" mass="106986">MANADPQQLADPISGNSQNASHAGDISASPLHKRTYQACIPCRKRKVRCDLGPVDEPHDPPCVRCRREAKECYFSATRRKRKADSEDGQSAGDGPPDEEFAAHLARKKSVRTSGSFDQQSLPNGQQSLTSGPLPATSPLDGYDLPRQRPLQQDSPYATKIQLGKAADGQDQEVSNETAAALFQSPINVPGDALHLLLKASDESEHMQRKDTASLGERSTNQSVRTSNIMHGRYNSGPSSHGQAGQNYPLNIDPAISGSNADVDDTPIPIEALRLWSRLRFVRAGWFTAKEAISYIDYFYKCHSPLTPISLPAFDSHAAYSNLVNDEPMLTVTVLTIASRYMELSGPGGKTRSFMIHERLWSYLQNMITRMFWGQEQFGGGFCGAGTRRPGQPNSGKGGLRTLGTIESLLLLNEFHPRSMHFPPRDDDDDILAPADEADTPADEKALYLGSTWSEPAVRSDRMCWSLIGTSYVLAYELGIFGTYSDGVLSVDGIVKRKGGATEYNKRADRIERMLYVFVTQASGRFGIPSMYSDQINQFAIESVKEGFVSVDSTMLKDPVDRTQQSWLELMIIMKDCNDRLFSSKDQTTKLVQTEAYIVELHQLQPLLYSWQKRFNALDLPVYPRVILSIEYHYITLYINSLALQAVMEHWAAKANPLPQGESPQSPVSTMSSSYASVYNRNEPYIREVIDSSRTVLRHVLDVLLPDDHLKHAPVRTYFRIISAAMFLLKTFALGGKEDEVAVSLRLLKDTVKALRTSVVDDVHLCLRIADVLESLIKAINTQFVRLPPGSLSTPEQAKRTTHLSEQQAHFASDGYQTGTKNFNPSDRFQYDDRQGPLAGISRTYNSPHDSNISIMPPIGNNYASFNPNNNFVNTFTQSPNQNQHHNQPQQPFYSNGDDPMAFPSDWLTLDLQPLLGNDGMEGGDNPWFGAFGPETHNNLEVLGKLVNDSGYKGDGFGEGAMEF</sequence>
<dbReference type="Gene3D" id="4.10.240.10">
    <property type="entry name" value="Zn(2)-C6 fungal-type DNA-binding domain"/>
    <property type="match status" value="1"/>
</dbReference>
<dbReference type="Proteomes" id="UP000578531">
    <property type="component" value="Unassembled WGS sequence"/>
</dbReference>
<dbReference type="GO" id="GO:0000981">
    <property type="term" value="F:DNA-binding transcription factor activity, RNA polymerase II-specific"/>
    <property type="evidence" value="ECO:0007669"/>
    <property type="project" value="InterPro"/>
</dbReference>